<evidence type="ECO:0000256" key="3">
    <source>
        <dbReference type="ARBA" id="ARBA00004799"/>
    </source>
</evidence>
<dbReference type="Gene3D" id="3.90.190.20">
    <property type="entry name" value="Mur ligase, C-terminal domain"/>
    <property type="match status" value="1"/>
</dbReference>
<dbReference type="GO" id="GO:0008841">
    <property type="term" value="F:dihydrofolate synthase activity"/>
    <property type="evidence" value="ECO:0007669"/>
    <property type="project" value="UniProtKB-EC"/>
</dbReference>
<dbReference type="GO" id="GO:0005524">
    <property type="term" value="F:ATP binding"/>
    <property type="evidence" value="ECO:0007669"/>
    <property type="project" value="UniProtKB-KW"/>
</dbReference>
<comment type="catalytic activity">
    <reaction evidence="21">
        <text>(6R)-5,10-methylenetetrahydrofolyl-(gamma-L-Glu)(n) + L-glutamate + ATP = (6R)-5,10-methylenetetrahydrofolyl-(gamma-L-Glu)(n+1) + ADP + phosphate + H(+)</text>
        <dbReference type="Rhea" id="RHEA:51912"/>
        <dbReference type="Rhea" id="RHEA-COMP:13257"/>
        <dbReference type="Rhea" id="RHEA-COMP:13258"/>
        <dbReference type="ChEBI" id="CHEBI:15378"/>
        <dbReference type="ChEBI" id="CHEBI:29985"/>
        <dbReference type="ChEBI" id="CHEBI:30616"/>
        <dbReference type="ChEBI" id="CHEBI:43474"/>
        <dbReference type="ChEBI" id="CHEBI:136572"/>
        <dbReference type="ChEBI" id="CHEBI:456216"/>
        <dbReference type="EC" id="6.3.2.17"/>
    </reaction>
</comment>
<dbReference type="Gene3D" id="3.40.1190.10">
    <property type="entry name" value="Mur-like, catalytic domain"/>
    <property type="match status" value="1"/>
</dbReference>
<dbReference type="InterPro" id="IPR004101">
    <property type="entry name" value="Mur_ligase_C"/>
</dbReference>
<evidence type="ECO:0000256" key="13">
    <source>
        <dbReference type="ARBA" id="ARBA00022840"/>
    </source>
</evidence>
<dbReference type="Pfam" id="PF08245">
    <property type="entry name" value="Mur_ligase_M"/>
    <property type="match status" value="1"/>
</dbReference>
<evidence type="ECO:0000313" key="26">
    <source>
        <dbReference type="EMBL" id="XCH48209.1"/>
    </source>
</evidence>
<keyword evidence="13 23" id="KW-0067">ATP-binding</keyword>
<evidence type="ECO:0000256" key="8">
    <source>
        <dbReference type="ARBA" id="ARBA00013025"/>
    </source>
</evidence>
<keyword evidence="14" id="KW-0460">Magnesium</keyword>
<evidence type="ECO:0000256" key="9">
    <source>
        <dbReference type="ARBA" id="ARBA00019357"/>
    </source>
</evidence>
<comment type="catalytic activity">
    <reaction evidence="22">
        <text>7,8-dihydropteroate + L-glutamate + ATP = 7,8-dihydrofolate + ADP + phosphate + H(+)</text>
        <dbReference type="Rhea" id="RHEA:23584"/>
        <dbReference type="ChEBI" id="CHEBI:15378"/>
        <dbReference type="ChEBI" id="CHEBI:17839"/>
        <dbReference type="ChEBI" id="CHEBI:29985"/>
        <dbReference type="ChEBI" id="CHEBI:30616"/>
        <dbReference type="ChEBI" id="CHEBI:43474"/>
        <dbReference type="ChEBI" id="CHEBI:57451"/>
        <dbReference type="ChEBI" id="CHEBI:456216"/>
        <dbReference type="EC" id="6.3.2.12"/>
    </reaction>
</comment>
<evidence type="ECO:0000256" key="6">
    <source>
        <dbReference type="ARBA" id="ARBA00011245"/>
    </source>
</evidence>
<dbReference type="PANTHER" id="PTHR11136">
    <property type="entry name" value="FOLYLPOLYGLUTAMATE SYNTHASE-RELATED"/>
    <property type="match status" value="1"/>
</dbReference>
<dbReference type="SUPFAM" id="SSF53244">
    <property type="entry name" value="MurD-like peptide ligases, peptide-binding domain"/>
    <property type="match status" value="1"/>
</dbReference>
<comment type="pathway">
    <text evidence="4">Cofactor biosynthesis; tetrahydrofolylpolyglutamate biosynthesis.</text>
</comment>
<evidence type="ECO:0000256" key="21">
    <source>
        <dbReference type="ARBA" id="ARBA00049035"/>
    </source>
</evidence>
<evidence type="ECO:0000256" key="12">
    <source>
        <dbReference type="ARBA" id="ARBA00022741"/>
    </source>
</evidence>
<evidence type="ECO:0000256" key="4">
    <source>
        <dbReference type="ARBA" id="ARBA00005150"/>
    </source>
</evidence>
<dbReference type="EMBL" id="CP144374">
    <property type="protein sequence ID" value="XCH48209.1"/>
    <property type="molecule type" value="Genomic_DNA"/>
</dbReference>
<comment type="catalytic activity">
    <reaction evidence="19">
        <text>(6S)-5,6,7,8-tetrahydrofolyl-(gamma-L-Glu)(n) + L-glutamate + ATP = (6S)-5,6,7,8-tetrahydrofolyl-(gamma-L-Glu)(n+1) + ADP + phosphate + H(+)</text>
        <dbReference type="Rhea" id="RHEA:10580"/>
        <dbReference type="Rhea" id="RHEA-COMP:14738"/>
        <dbReference type="Rhea" id="RHEA-COMP:14740"/>
        <dbReference type="ChEBI" id="CHEBI:15378"/>
        <dbReference type="ChEBI" id="CHEBI:29985"/>
        <dbReference type="ChEBI" id="CHEBI:30616"/>
        <dbReference type="ChEBI" id="CHEBI:43474"/>
        <dbReference type="ChEBI" id="CHEBI:141005"/>
        <dbReference type="ChEBI" id="CHEBI:456216"/>
        <dbReference type="EC" id="6.3.2.17"/>
    </reaction>
</comment>
<protein>
    <recommendedName>
        <fullName evidence="9">Dihydrofolate synthase/folylpolyglutamate synthase</fullName>
        <ecNumber evidence="7">6.3.2.12</ecNumber>
        <ecNumber evidence="8">6.3.2.17</ecNumber>
    </recommendedName>
    <alternativeName>
        <fullName evidence="18">Folylpoly-gamma-glutamate synthetase-dihydrofolate synthetase</fullName>
    </alternativeName>
    <alternativeName>
        <fullName evidence="16">Folylpolyglutamate synthetase</fullName>
    </alternativeName>
    <alternativeName>
        <fullName evidence="17">Tetrahydrofolylpolyglutamate synthase</fullName>
    </alternativeName>
</protein>
<evidence type="ECO:0000256" key="14">
    <source>
        <dbReference type="ARBA" id="ARBA00022842"/>
    </source>
</evidence>
<dbReference type="EC" id="6.3.2.17" evidence="8"/>
<evidence type="ECO:0000256" key="2">
    <source>
        <dbReference type="ARBA" id="ARBA00002714"/>
    </source>
</evidence>
<proteinExistence type="inferred from homology"/>
<evidence type="ECO:0000256" key="19">
    <source>
        <dbReference type="ARBA" id="ARBA00047493"/>
    </source>
</evidence>
<evidence type="ECO:0000256" key="18">
    <source>
        <dbReference type="ARBA" id="ARBA00032510"/>
    </source>
</evidence>
<comment type="function">
    <text evidence="2">Functions in two distinct reactions of the de novo folate biosynthetic pathway. Catalyzes the addition of a glutamate residue to dihydropteroate (7,8-dihydropteroate or H2Pte) to form dihydrofolate (7,8-dihydrofolate monoglutamate or H2Pte-Glu). Also catalyzes successive additions of L-glutamate to tetrahydrofolate or 10-formyltetrahydrofolate or 5,10-methylenetetrahydrofolate, leading to folylpolyglutamate derivatives.</text>
</comment>
<dbReference type="GO" id="GO:0004326">
    <property type="term" value="F:tetrahydrofolylpolyglutamate synthase activity"/>
    <property type="evidence" value="ECO:0007669"/>
    <property type="project" value="UniProtKB-EC"/>
</dbReference>
<comment type="similarity">
    <text evidence="5 23">Belongs to the folylpolyglutamate synthase family.</text>
</comment>
<dbReference type="PROSITE" id="PS01011">
    <property type="entry name" value="FOLYLPOLYGLU_SYNT_1"/>
    <property type="match status" value="1"/>
</dbReference>
<dbReference type="SUPFAM" id="SSF53623">
    <property type="entry name" value="MurD-like peptide ligases, catalytic domain"/>
    <property type="match status" value="1"/>
</dbReference>
<dbReference type="GO" id="GO:0005737">
    <property type="term" value="C:cytoplasm"/>
    <property type="evidence" value="ECO:0007669"/>
    <property type="project" value="TreeGrafter"/>
</dbReference>
<dbReference type="InterPro" id="IPR036615">
    <property type="entry name" value="Mur_ligase_C_dom_sf"/>
</dbReference>
<dbReference type="RefSeq" id="WP_353685859.1">
    <property type="nucleotide sequence ID" value="NZ_CP144374.1"/>
</dbReference>
<dbReference type="InterPro" id="IPR013221">
    <property type="entry name" value="Mur_ligase_cen"/>
</dbReference>
<dbReference type="NCBIfam" id="TIGR01499">
    <property type="entry name" value="folC"/>
    <property type="match status" value="1"/>
</dbReference>
<evidence type="ECO:0000256" key="23">
    <source>
        <dbReference type="PIRNR" id="PIRNR001563"/>
    </source>
</evidence>
<dbReference type="EC" id="6.3.2.12" evidence="7"/>
<evidence type="ECO:0000256" key="16">
    <source>
        <dbReference type="ARBA" id="ARBA00030048"/>
    </source>
</evidence>
<keyword evidence="11" id="KW-0479">Metal-binding</keyword>
<dbReference type="InterPro" id="IPR018109">
    <property type="entry name" value="Folylpolyglutamate_synth_CS"/>
</dbReference>
<dbReference type="InterPro" id="IPR036565">
    <property type="entry name" value="Mur-like_cat_sf"/>
</dbReference>
<keyword evidence="12 23" id="KW-0547">Nucleotide-binding</keyword>
<comment type="catalytic activity">
    <reaction evidence="20">
        <text>10-formyltetrahydrofolyl-(gamma-L-Glu)(n) + L-glutamate + ATP = 10-formyltetrahydrofolyl-(gamma-L-Glu)(n+1) + ADP + phosphate + H(+)</text>
        <dbReference type="Rhea" id="RHEA:51904"/>
        <dbReference type="Rhea" id="RHEA-COMP:13088"/>
        <dbReference type="Rhea" id="RHEA-COMP:14300"/>
        <dbReference type="ChEBI" id="CHEBI:15378"/>
        <dbReference type="ChEBI" id="CHEBI:29985"/>
        <dbReference type="ChEBI" id="CHEBI:30616"/>
        <dbReference type="ChEBI" id="CHEBI:43474"/>
        <dbReference type="ChEBI" id="CHEBI:134413"/>
        <dbReference type="ChEBI" id="CHEBI:456216"/>
        <dbReference type="EC" id="6.3.2.17"/>
    </reaction>
</comment>
<feature type="domain" description="Mur ligase central" evidence="25">
    <location>
        <begin position="48"/>
        <end position="266"/>
    </location>
</feature>
<dbReference type="FunFam" id="3.40.1190.10:FF:000004">
    <property type="entry name" value="Dihydrofolate synthase/folylpolyglutamate synthase"/>
    <property type="match status" value="1"/>
</dbReference>
<evidence type="ECO:0000256" key="17">
    <source>
        <dbReference type="ARBA" id="ARBA00030592"/>
    </source>
</evidence>
<evidence type="ECO:0000259" key="24">
    <source>
        <dbReference type="Pfam" id="PF02875"/>
    </source>
</evidence>
<dbReference type="Pfam" id="PF02875">
    <property type="entry name" value="Mur_ligase_C"/>
    <property type="match status" value="1"/>
</dbReference>
<keyword evidence="10 23" id="KW-0436">Ligase</keyword>
<organism evidence="26">
    <name type="scientific">Thermodesulfovibrio obliviosus</name>
    <dbReference type="NCBI Taxonomy" id="3118332"/>
    <lineage>
        <taxon>Bacteria</taxon>
        <taxon>Pseudomonadati</taxon>
        <taxon>Nitrospirota</taxon>
        <taxon>Thermodesulfovibrionia</taxon>
        <taxon>Thermodesulfovibrionales</taxon>
        <taxon>Thermodesulfovibrionaceae</taxon>
        <taxon>Thermodesulfovibrio</taxon>
    </lineage>
</organism>
<evidence type="ECO:0000256" key="10">
    <source>
        <dbReference type="ARBA" id="ARBA00022598"/>
    </source>
</evidence>
<dbReference type="InterPro" id="IPR001645">
    <property type="entry name" value="Folylpolyglutamate_synth"/>
</dbReference>
<comment type="subunit">
    <text evidence="6">Monomer.</text>
</comment>
<dbReference type="PANTHER" id="PTHR11136:SF0">
    <property type="entry name" value="DIHYDROFOLATE SYNTHETASE-RELATED"/>
    <property type="match status" value="1"/>
</dbReference>
<dbReference type="GO" id="GO:0046656">
    <property type="term" value="P:folic acid biosynthetic process"/>
    <property type="evidence" value="ECO:0007669"/>
    <property type="project" value="UniProtKB-KW"/>
</dbReference>
<dbReference type="GO" id="GO:0046872">
    <property type="term" value="F:metal ion binding"/>
    <property type="evidence" value="ECO:0007669"/>
    <property type="project" value="UniProtKB-KW"/>
</dbReference>
<reference evidence="26" key="1">
    <citation type="submission" date="2024-01" db="EMBL/GenBank/DDBJ databases">
        <title>The first autotrophic representatives of the genus Thermodesulfovibrio.</title>
        <authorList>
            <person name="Maltseva A.I."/>
            <person name="Elcheninov A.G."/>
            <person name="Kublanov I.V."/>
            <person name="Lebedinsky A.V."/>
            <person name="Frolov E.N."/>
        </authorList>
    </citation>
    <scope>NUCLEOTIDE SEQUENCE</scope>
    <source>
        <strain evidence="26">3462-1</strain>
    </source>
</reference>
<feature type="domain" description="Mur ligase C-terminal" evidence="24">
    <location>
        <begin position="292"/>
        <end position="409"/>
    </location>
</feature>
<sequence length="433" mass="48899">MTETKKYKELINELYRKRTNGIKFGLERVFSVLEKLGNPHQSFKSIHIAGTNGKGSVSKIIYTLLRTHGLNTGLFTSPHLTRFTERIIVNDREISEDEVVRLIEKIKPFAEELTFFEYVTIMAFLYFKEKNIEYAVLETGMGGRLDATNVVTPVISVITSIGLDHQDFLGADISSIAREKAGIIKKGVPVVTSKQNPYAEQEIYKKASELGCSVFTYGKEFSAELKSIDLDGISFVFQASGFKIQPLALFLPLTGHHQLENASVGLKAFMSVYPQWNENFIKEGLKNVRLQGRLEVVSKQPLIIFDIAHNPPAAEALVKSLKALTDERPVIVFGMMRDKDVSGFIDCFKTYAHKIIFTVPHYERAITYEELNQNCTSMIDFFVPNPTEAFKKGLSICKNNHKFLLCTGSTYLIGELKEYLGEKTLHRRLGELT</sequence>
<evidence type="ECO:0000256" key="22">
    <source>
        <dbReference type="ARBA" id="ARBA00049161"/>
    </source>
</evidence>
<dbReference type="PIRSF" id="PIRSF001563">
    <property type="entry name" value="Folylpolyglu_synth"/>
    <property type="match status" value="1"/>
</dbReference>
<evidence type="ECO:0000256" key="5">
    <source>
        <dbReference type="ARBA" id="ARBA00008276"/>
    </source>
</evidence>
<evidence type="ECO:0000256" key="1">
    <source>
        <dbReference type="ARBA" id="ARBA00001946"/>
    </source>
</evidence>
<evidence type="ECO:0000256" key="20">
    <source>
        <dbReference type="ARBA" id="ARBA00047808"/>
    </source>
</evidence>
<accession>A0AAU8H3X4</accession>
<evidence type="ECO:0000256" key="11">
    <source>
        <dbReference type="ARBA" id="ARBA00022723"/>
    </source>
</evidence>
<dbReference type="PROSITE" id="PS01012">
    <property type="entry name" value="FOLYLPOLYGLU_SYNT_2"/>
    <property type="match status" value="1"/>
</dbReference>
<gene>
    <name evidence="26" type="ORF">V4D31_07675</name>
</gene>
<dbReference type="KEGG" id="tob:V4D31_07675"/>
<evidence type="ECO:0000259" key="25">
    <source>
        <dbReference type="Pfam" id="PF08245"/>
    </source>
</evidence>
<name>A0AAU8H3X4_9BACT</name>
<dbReference type="AlphaFoldDB" id="A0AAU8H3X4"/>
<comment type="pathway">
    <text evidence="3">Cofactor biosynthesis; tetrahydrofolate biosynthesis; 7,8-dihydrofolate from 2-amino-4-hydroxy-6-hydroxymethyl-7,8-dihydropteridine diphosphate and 4-aminobenzoate: step 2/2.</text>
</comment>
<evidence type="ECO:0000256" key="15">
    <source>
        <dbReference type="ARBA" id="ARBA00022909"/>
    </source>
</evidence>
<keyword evidence="15" id="KW-0289">Folate biosynthesis</keyword>
<evidence type="ECO:0000256" key="7">
    <source>
        <dbReference type="ARBA" id="ARBA00013023"/>
    </source>
</evidence>
<comment type="cofactor">
    <cofactor evidence="1">
        <name>Mg(2+)</name>
        <dbReference type="ChEBI" id="CHEBI:18420"/>
    </cofactor>
</comment>